<comment type="caution">
    <text evidence="1">The sequence shown here is derived from an EMBL/GenBank/DDBJ whole genome shotgun (WGS) entry which is preliminary data.</text>
</comment>
<reference evidence="2" key="1">
    <citation type="journal article" date="2019" name="Int. J. Syst. Evol. Microbiol.">
        <title>The Global Catalogue of Microorganisms (GCM) 10K type strain sequencing project: providing services to taxonomists for standard genome sequencing and annotation.</title>
        <authorList>
            <consortium name="The Broad Institute Genomics Platform"/>
            <consortium name="The Broad Institute Genome Sequencing Center for Infectious Disease"/>
            <person name="Wu L."/>
            <person name="Ma J."/>
        </authorList>
    </citation>
    <scope>NUCLEOTIDE SEQUENCE [LARGE SCALE GENOMIC DNA]</scope>
    <source>
        <strain evidence="2">CCUG 63369</strain>
    </source>
</reference>
<evidence type="ECO:0008006" key="3">
    <source>
        <dbReference type="Google" id="ProtNLM"/>
    </source>
</evidence>
<sequence>MSDDVGVTAADAAQQVGVKPKTIYKWVYAGALTPIPGTDPMQFWSADVFAAEASRKRSMRRPTRRATFAENDH</sequence>
<protein>
    <recommendedName>
        <fullName evidence="3">Helix-turn-helix domain-containing protein</fullName>
    </recommendedName>
</protein>
<proteinExistence type="predicted"/>
<dbReference type="Proteomes" id="UP001596956">
    <property type="component" value="Unassembled WGS sequence"/>
</dbReference>
<organism evidence="1 2">
    <name type="scientific">Streptomonospora algeriensis</name>
    <dbReference type="NCBI Taxonomy" id="995084"/>
    <lineage>
        <taxon>Bacteria</taxon>
        <taxon>Bacillati</taxon>
        <taxon>Actinomycetota</taxon>
        <taxon>Actinomycetes</taxon>
        <taxon>Streptosporangiales</taxon>
        <taxon>Nocardiopsidaceae</taxon>
        <taxon>Streptomonospora</taxon>
    </lineage>
</organism>
<gene>
    <name evidence="1" type="ORF">ACFQZU_03980</name>
</gene>
<name>A0ABW3BCJ2_9ACTN</name>
<dbReference type="EMBL" id="JBHTHR010000057">
    <property type="protein sequence ID" value="MFD0800479.1"/>
    <property type="molecule type" value="Genomic_DNA"/>
</dbReference>
<keyword evidence="2" id="KW-1185">Reference proteome</keyword>
<evidence type="ECO:0000313" key="1">
    <source>
        <dbReference type="EMBL" id="MFD0800479.1"/>
    </source>
</evidence>
<accession>A0ABW3BCJ2</accession>
<evidence type="ECO:0000313" key="2">
    <source>
        <dbReference type="Proteomes" id="UP001596956"/>
    </source>
</evidence>